<accession>A0A0D2IMV2</accession>
<dbReference type="VEuPathDB" id="FungiDB:Z518_05324"/>
<sequence>MSPRKALPPDKRNPCTHLTMARLFDPYGSFKCSMCNRHPGIGWLYRCTQDSSGFLPESDFTGRPTLIKRWIAQDLSSHSLSHSVIKGIAQGQYTDEQIKTLIEQKGKVRDAILGQDSRPATSPASISATPSSSSEALFSTLSQNPAFSITSSTTLEEEIRAAYDWKELQTVLMSEPSIPPPDCRPKSLSHTETQDTALLAVHDCNFMICPTCRPIYRERATQSLDNILNSPTQFPPIWELQNRRISEAHIVADIGLPKADPRFHALEPPELLRSIQGVPEHTVNDADDVEGLPEPKKTHSIHKRSSFKHRVKKVLARACLKDTSATIHINDSTFRDGFYTTRSQSSCSSIFRRRRSRSTMSFVETHGRVVDTSTLHDSVMLMLATNTPLPHTPTRRNTQLYWNRQSE</sequence>
<evidence type="ECO:0000256" key="1">
    <source>
        <dbReference type="SAM" id="MobiDB-lite"/>
    </source>
</evidence>
<reference evidence="2 3" key="1">
    <citation type="submission" date="2015-01" db="EMBL/GenBank/DDBJ databases">
        <title>The Genome Sequence of Rhinocladiella mackenzie CBS 650.93.</title>
        <authorList>
            <consortium name="The Broad Institute Genomics Platform"/>
            <person name="Cuomo C."/>
            <person name="de Hoog S."/>
            <person name="Gorbushina A."/>
            <person name="Stielow B."/>
            <person name="Teixiera M."/>
            <person name="Abouelleil A."/>
            <person name="Chapman S.B."/>
            <person name="Priest M."/>
            <person name="Young S.K."/>
            <person name="Wortman J."/>
            <person name="Nusbaum C."/>
            <person name="Birren B."/>
        </authorList>
    </citation>
    <scope>NUCLEOTIDE SEQUENCE [LARGE SCALE GENOMIC DNA]</scope>
    <source>
        <strain evidence="2 3">CBS 650.93</strain>
    </source>
</reference>
<proteinExistence type="predicted"/>
<dbReference type="EMBL" id="KN847478">
    <property type="protein sequence ID" value="KIX04456.1"/>
    <property type="molecule type" value="Genomic_DNA"/>
</dbReference>
<dbReference type="STRING" id="1442369.A0A0D2IMV2"/>
<protein>
    <submittedName>
        <fullName evidence="2">Uncharacterized protein</fullName>
    </submittedName>
</protein>
<dbReference type="OrthoDB" id="4776522at2759"/>
<dbReference type="RefSeq" id="XP_013271592.1">
    <property type="nucleotide sequence ID" value="XM_013416138.1"/>
</dbReference>
<evidence type="ECO:0000313" key="2">
    <source>
        <dbReference type="EMBL" id="KIX04456.1"/>
    </source>
</evidence>
<organism evidence="2 3">
    <name type="scientific">Rhinocladiella mackenziei CBS 650.93</name>
    <dbReference type="NCBI Taxonomy" id="1442369"/>
    <lineage>
        <taxon>Eukaryota</taxon>
        <taxon>Fungi</taxon>
        <taxon>Dikarya</taxon>
        <taxon>Ascomycota</taxon>
        <taxon>Pezizomycotina</taxon>
        <taxon>Eurotiomycetes</taxon>
        <taxon>Chaetothyriomycetidae</taxon>
        <taxon>Chaetothyriales</taxon>
        <taxon>Herpotrichiellaceae</taxon>
        <taxon>Rhinocladiella</taxon>
    </lineage>
</organism>
<keyword evidence="3" id="KW-1185">Reference proteome</keyword>
<dbReference type="Proteomes" id="UP000053617">
    <property type="component" value="Unassembled WGS sequence"/>
</dbReference>
<dbReference type="HOGENOM" id="CLU_048132_0_0_1"/>
<evidence type="ECO:0000313" key="3">
    <source>
        <dbReference type="Proteomes" id="UP000053617"/>
    </source>
</evidence>
<dbReference type="GeneID" id="25293395"/>
<name>A0A0D2IMV2_9EURO</name>
<feature type="region of interest" description="Disordered" evidence="1">
    <location>
        <begin position="284"/>
        <end position="305"/>
    </location>
</feature>
<gene>
    <name evidence="2" type="ORF">Z518_05324</name>
</gene>
<dbReference type="AlphaFoldDB" id="A0A0D2IMV2"/>